<dbReference type="EMBL" id="LN831776">
    <property type="protein sequence ID" value="CQR52431.1"/>
    <property type="molecule type" value="Genomic_DNA"/>
</dbReference>
<gene>
    <name evidence="7" type="ORF">PRIO_0824</name>
</gene>
<evidence type="ECO:0000256" key="1">
    <source>
        <dbReference type="ARBA" id="ARBA00004370"/>
    </source>
</evidence>
<dbReference type="Gene3D" id="3.40.50.10140">
    <property type="entry name" value="Toll/interleukin-1 receptor homology (TIR) domain"/>
    <property type="match status" value="1"/>
</dbReference>
<keyword evidence="5" id="KW-0472">Membrane</keyword>
<evidence type="ECO:0000256" key="3">
    <source>
        <dbReference type="ARBA" id="ARBA00022729"/>
    </source>
</evidence>
<dbReference type="PATRIC" id="fig|1073571.4.peg.860"/>
<dbReference type="PANTHER" id="PTHR24365:SF541">
    <property type="entry name" value="PROTEIN TOLL-RELATED"/>
    <property type="match status" value="1"/>
</dbReference>
<protein>
    <recommendedName>
        <fullName evidence="6">TIR domain-containing protein</fullName>
    </recommendedName>
</protein>
<dbReference type="InterPro" id="IPR035897">
    <property type="entry name" value="Toll_tir_struct_dom_sf"/>
</dbReference>
<dbReference type="PROSITE" id="PS50104">
    <property type="entry name" value="TIR"/>
    <property type="match status" value="1"/>
</dbReference>
<dbReference type="InterPro" id="IPR000157">
    <property type="entry name" value="TIR_dom"/>
</dbReference>
<evidence type="ECO:0000256" key="4">
    <source>
        <dbReference type="ARBA" id="ARBA00022989"/>
    </source>
</evidence>
<dbReference type="GO" id="GO:0005886">
    <property type="term" value="C:plasma membrane"/>
    <property type="evidence" value="ECO:0007669"/>
    <property type="project" value="TreeGrafter"/>
</dbReference>
<dbReference type="SUPFAM" id="SSF52200">
    <property type="entry name" value="Toll/Interleukin receptor TIR domain"/>
    <property type="match status" value="1"/>
</dbReference>
<dbReference type="RefSeq" id="WP_046501178.1">
    <property type="nucleotide sequence ID" value="NZ_LN831776.1"/>
</dbReference>
<evidence type="ECO:0000256" key="2">
    <source>
        <dbReference type="ARBA" id="ARBA00022692"/>
    </source>
</evidence>
<sequence>MAKQLERNYVWECDYGDRSHLVPVLETLLDEQDASSLQMVNVMVNHNIYNLELFIVLSYDNPIEDHIINMKELFLDTGVRYRPDITYDELFKEMAHRRFNCMTLIDSELVELRFNSFFEYKEKKEVANIISMRPLGKKIPVFISHTSRNKPIIEDLIPFLNAANLPIWYDDINIDYGESIVGKVQEGIKDSGSVIFWITKEFLKSNWCQIEMESFLVRLAGKNDILILAVVHEDIEIEDLPVFIAGRKFLKVSETDTVEHIARKLIPPLYRYMESRNK</sequence>
<evidence type="ECO:0000259" key="6">
    <source>
        <dbReference type="PROSITE" id="PS50104"/>
    </source>
</evidence>
<dbReference type="PANTHER" id="PTHR24365">
    <property type="entry name" value="TOLL-LIKE RECEPTOR"/>
    <property type="match status" value="1"/>
</dbReference>
<evidence type="ECO:0000313" key="7">
    <source>
        <dbReference type="EMBL" id="CQR52431.1"/>
    </source>
</evidence>
<keyword evidence="2" id="KW-0812">Transmembrane</keyword>
<dbReference type="Proteomes" id="UP000033163">
    <property type="component" value="Chromosome I"/>
</dbReference>
<organism evidence="7 8">
    <name type="scientific">Paenibacillus riograndensis SBR5</name>
    <dbReference type="NCBI Taxonomy" id="1073571"/>
    <lineage>
        <taxon>Bacteria</taxon>
        <taxon>Bacillati</taxon>
        <taxon>Bacillota</taxon>
        <taxon>Bacilli</taxon>
        <taxon>Bacillales</taxon>
        <taxon>Paenibacillaceae</taxon>
        <taxon>Paenibacillus</taxon>
        <taxon>Paenibacillus sonchi group</taxon>
    </lineage>
</organism>
<reference evidence="8" key="1">
    <citation type="submission" date="2015-03" db="EMBL/GenBank/DDBJ databases">
        <authorList>
            <person name="Wibberg D."/>
        </authorList>
    </citation>
    <scope>NUCLEOTIDE SEQUENCE [LARGE SCALE GENOMIC DNA]</scope>
</reference>
<accession>A0A0E3WGB7</accession>
<evidence type="ECO:0000256" key="5">
    <source>
        <dbReference type="ARBA" id="ARBA00023136"/>
    </source>
</evidence>
<keyword evidence="3" id="KW-0732">Signal</keyword>
<comment type="subcellular location">
    <subcellularLocation>
        <location evidence="1">Membrane</location>
    </subcellularLocation>
</comment>
<dbReference type="Pfam" id="PF13676">
    <property type="entry name" value="TIR_2"/>
    <property type="match status" value="1"/>
</dbReference>
<dbReference type="GO" id="GO:0007165">
    <property type="term" value="P:signal transduction"/>
    <property type="evidence" value="ECO:0007669"/>
    <property type="project" value="InterPro"/>
</dbReference>
<feature type="domain" description="TIR" evidence="6">
    <location>
        <begin position="137"/>
        <end position="269"/>
    </location>
</feature>
<dbReference type="HOGENOM" id="CLU_996256_0_0_9"/>
<keyword evidence="4" id="KW-1133">Transmembrane helix</keyword>
<dbReference type="AlphaFoldDB" id="A0A0E3WGB7"/>
<name>A0A0E3WGB7_9BACL</name>
<dbReference type="KEGG" id="pri:PRIO_0824"/>
<dbReference type="GO" id="GO:0038023">
    <property type="term" value="F:signaling receptor activity"/>
    <property type="evidence" value="ECO:0007669"/>
    <property type="project" value="TreeGrafter"/>
</dbReference>
<proteinExistence type="predicted"/>
<evidence type="ECO:0000313" key="8">
    <source>
        <dbReference type="Proteomes" id="UP000033163"/>
    </source>
</evidence>